<reference evidence="4 5" key="1">
    <citation type="submission" date="2022-06" db="EMBL/GenBank/DDBJ databases">
        <title>Actinoplanes abujensis sp. nov., isolated from Nigerian arid soil.</title>
        <authorList>
            <person name="Ding P."/>
        </authorList>
    </citation>
    <scope>NUCLEOTIDE SEQUENCE [LARGE SCALE GENOMIC DNA]</scope>
    <source>
        <strain evidence="5">TRM88002</strain>
    </source>
</reference>
<dbReference type="Gene3D" id="2.130.10.10">
    <property type="entry name" value="YVTN repeat-like/Quinoprotein amine dehydrogenase"/>
    <property type="match status" value="1"/>
</dbReference>
<feature type="transmembrane region" description="Helical" evidence="2">
    <location>
        <begin position="336"/>
        <end position="358"/>
    </location>
</feature>
<keyword evidence="2" id="KW-0812">Transmembrane</keyword>
<organism evidence="4 5">
    <name type="scientific">Paractinoplanes hotanensis</name>
    <dbReference type="NCBI Taxonomy" id="2906497"/>
    <lineage>
        <taxon>Bacteria</taxon>
        <taxon>Bacillati</taxon>
        <taxon>Actinomycetota</taxon>
        <taxon>Actinomycetes</taxon>
        <taxon>Micromonosporales</taxon>
        <taxon>Micromonosporaceae</taxon>
        <taxon>Paractinoplanes</taxon>
    </lineage>
</organism>
<gene>
    <name evidence="4" type="ORF">LXN57_39545</name>
</gene>
<accession>A0ABT0YD30</accession>
<feature type="compositionally biased region" description="Pro residues" evidence="1">
    <location>
        <begin position="533"/>
        <end position="598"/>
    </location>
</feature>
<keyword evidence="5" id="KW-1185">Reference proteome</keyword>
<feature type="compositionally biased region" description="Basic and acidic residues" evidence="1">
    <location>
        <begin position="625"/>
        <end position="634"/>
    </location>
</feature>
<feature type="compositionally biased region" description="Low complexity" evidence="1">
    <location>
        <begin position="491"/>
        <end position="508"/>
    </location>
</feature>
<dbReference type="SUPFAM" id="SSF75011">
    <property type="entry name" value="3-carboxy-cis,cis-mucoante lactonizing enzyme"/>
    <property type="match status" value="1"/>
</dbReference>
<evidence type="ECO:0000313" key="5">
    <source>
        <dbReference type="Proteomes" id="UP001523216"/>
    </source>
</evidence>
<feature type="compositionally biased region" description="Gly residues" evidence="1">
    <location>
        <begin position="600"/>
        <end position="613"/>
    </location>
</feature>
<dbReference type="EMBL" id="JAMQOL010000063">
    <property type="protein sequence ID" value="MCM4083660.1"/>
    <property type="molecule type" value="Genomic_DNA"/>
</dbReference>
<feature type="region of interest" description="Disordered" evidence="1">
    <location>
        <begin position="434"/>
        <end position="640"/>
    </location>
</feature>
<evidence type="ECO:0000256" key="3">
    <source>
        <dbReference type="SAM" id="SignalP"/>
    </source>
</evidence>
<dbReference type="InterPro" id="IPR015943">
    <property type="entry name" value="WD40/YVTN_repeat-like_dom_sf"/>
</dbReference>
<comment type="caution">
    <text evidence="4">The sequence shown here is derived from an EMBL/GenBank/DDBJ whole genome shotgun (WGS) entry which is preliminary data.</text>
</comment>
<keyword evidence="3" id="KW-0732">Signal</keyword>
<feature type="compositionally biased region" description="Pro residues" evidence="1">
    <location>
        <begin position="509"/>
        <end position="522"/>
    </location>
</feature>
<dbReference type="RefSeq" id="WP_251803360.1">
    <property type="nucleotide sequence ID" value="NZ_JAMQOL010000063.1"/>
</dbReference>
<feature type="compositionally biased region" description="Low complexity" evidence="1">
    <location>
        <begin position="523"/>
        <end position="532"/>
    </location>
</feature>
<feature type="compositionally biased region" description="Gly residues" evidence="1">
    <location>
        <begin position="450"/>
        <end position="459"/>
    </location>
</feature>
<dbReference type="Proteomes" id="UP001523216">
    <property type="component" value="Unassembled WGS sequence"/>
</dbReference>
<feature type="chain" id="PRO_5047371426" evidence="3">
    <location>
        <begin position="25"/>
        <end position="640"/>
    </location>
</feature>
<proteinExistence type="predicted"/>
<keyword evidence="2" id="KW-0472">Membrane</keyword>
<protein>
    <submittedName>
        <fullName evidence="4">Uncharacterized protein</fullName>
    </submittedName>
</protein>
<sequence>MRRLVFPVIVASGLVMIGPSMAFAEDPAPTVSVPAVAGKKMCKISDDRIDEASGLVATKSGYVVVNDSTDKDSHKRIFFLNTKCEVTKAVKYSGKGPFDPEDLILSPDGTKLWIADIGDNKFDTEDRRPAVSLWSMPSNGSAEPTIHRLSYPQGDAHDAEALLFSGDGSPLIVTREIGKPAYVYQPTAPLKAKNEVGVPMKRVAELPVSATQTDGNPLARIGNQTISGGAVAPGGTKVALRTYTDALEWDVTNGDVLGALKNEPRTTGLPNEITGEAISYSPDGKVFYTVSDMNGETGTANYILRYTPATTVATAAKNGGDESGEKWYANLELSDITYAVGGVGLLGLILVGAGVLGITRHRKRMAAMPAVADDDDFKNPLEGDPETELIGVGGTPQRAGVYGGARSGPVVNGSSGPAANGVYGGKPQSNGVYGGAPAKANGQQPARAGVYGGKGAPGPGGQPPRGPQGQPPRGPQGQPPRGPQGQPPRGPQGQPARGPQGQPARGPQGQPPRGPQGQPPRGPQGQPARGPQGQPPRGPQGQPPRGPQGQPPRGPQGQPPRGPQGQPPRGPQGQPPRGPQGQPPRGPQGQPPRGPHGQPPRGGGGGVYGGNSGGQPPVASNGYNEFRRTAEGRFDGYSPR</sequence>
<evidence type="ECO:0000313" key="4">
    <source>
        <dbReference type="EMBL" id="MCM4083660.1"/>
    </source>
</evidence>
<name>A0ABT0YD30_9ACTN</name>
<evidence type="ECO:0000256" key="2">
    <source>
        <dbReference type="SAM" id="Phobius"/>
    </source>
</evidence>
<keyword evidence="2" id="KW-1133">Transmembrane helix</keyword>
<feature type="compositionally biased region" description="Pro residues" evidence="1">
    <location>
        <begin position="460"/>
        <end position="490"/>
    </location>
</feature>
<feature type="signal peptide" evidence="3">
    <location>
        <begin position="1"/>
        <end position="24"/>
    </location>
</feature>
<evidence type="ECO:0000256" key="1">
    <source>
        <dbReference type="SAM" id="MobiDB-lite"/>
    </source>
</evidence>